<name>A0A7X0LXV5_9BACI</name>
<organism evidence="1 2">
    <name type="scientific">Bacillus benzoevorans</name>
    <dbReference type="NCBI Taxonomy" id="1456"/>
    <lineage>
        <taxon>Bacteria</taxon>
        <taxon>Bacillati</taxon>
        <taxon>Bacillota</taxon>
        <taxon>Bacilli</taxon>
        <taxon>Bacillales</taxon>
        <taxon>Bacillaceae</taxon>
        <taxon>Bacillus</taxon>
    </lineage>
</organism>
<dbReference type="AlphaFoldDB" id="A0A7X0LXV5"/>
<reference evidence="1 2" key="1">
    <citation type="submission" date="2020-08" db="EMBL/GenBank/DDBJ databases">
        <title>Genomic Encyclopedia of Type Strains, Phase IV (KMG-IV): sequencing the most valuable type-strain genomes for metagenomic binning, comparative biology and taxonomic classification.</title>
        <authorList>
            <person name="Goeker M."/>
        </authorList>
    </citation>
    <scope>NUCLEOTIDE SEQUENCE [LARGE SCALE GENOMIC DNA]</scope>
    <source>
        <strain evidence="1 2">DSM 5391</strain>
    </source>
</reference>
<gene>
    <name evidence="1" type="ORF">HNR53_004756</name>
</gene>
<dbReference type="EMBL" id="JACHGK010000046">
    <property type="protein sequence ID" value="MBB6448030.1"/>
    <property type="molecule type" value="Genomic_DNA"/>
</dbReference>
<evidence type="ECO:0000313" key="1">
    <source>
        <dbReference type="EMBL" id="MBB6448030.1"/>
    </source>
</evidence>
<evidence type="ECO:0000313" key="2">
    <source>
        <dbReference type="Proteomes" id="UP000531594"/>
    </source>
</evidence>
<proteinExistence type="predicted"/>
<dbReference type="RefSeq" id="WP_184530507.1">
    <property type="nucleotide sequence ID" value="NZ_JACHGK010000046.1"/>
</dbReference>
<keyword evidence="2" id="KW-1185">Reference proteome</keyword>
<comment type="caution">
    <text evidence="1">The sequence shown here is derived from an EMBL/GenBank/DDBJ whole genome shotgun (WGS) entry which is preliminary data.</text>
</comment>
<protein>
    <submittedName>
        <fullName evidence="1">Uncharacterized protein</fullName>
    </submittedName>
</protein>
<sequence>MREEIKSQLGKLLGLKFQYAGRASNLFWLGFGDIVQITRRDRTEETAEYALHVQCSWRITFGNKIVVASRDFYSPNSQCDEKNEDFDWDIQGNNRFDERINTFQKDKEQLIVLQIDSDEVGGLNVTLSGGYKLEVFPDSSEDDEHSEHWRFFNRKENNPHFIVTGNGIEKV</sequence>
<accession>A0A7X0LXV5</accession>
<dbReference type="Proteomes" id="UP000531594">
    <property type="component" value="Unassembled WGS sequence"/>
</dbReference>